<feature type="transmembrane region" description="Helical" evidence="8">
    <location>
        <begin position="187"/>
        <end position="213"/>
    </location>
</feature>
<feature type="transmembrane region" description="Helical" evidence="8">
    <location>
        <begin position="233"/>
        <end position="251"/>
    </location>
</feature>
<dbReference type="Pfam" id="PF01925">
    <property type="entry name" value="TauE"/>
    <property type="match status" value="1"/>
</dbReference>
<dbReference type="NCBIfam" id="NF007909">
    <property type="entry name" value="PRK10621.1"/>
    <property type="match status" value="1"/>
</dbReference>
<feature type="transmembrane region" description="Helical" evidence="8">
    <location>
        <begin position="107"/>
        <end position="123"/>
    </location>
</feature>
<keyword evidence="12" id="KW-1185">Reference proteome</keyword>
<gene>
    <name evidence="10" type="ORF">LY16_01839</name>
    <name evidence="9" type="ORF">XDD1_2634</name>
</gene>
<feature type="transmembrane region" description="Helical" evidence="8">
    <location>
        <begin position="135"/>
        <end position="151"/>
    </location>
</feature>
<reference evidence="9 11" key="1">
    <citation type="submission" date="2013-07" db="EMBL/GenBank/DDBJ databases">
        <authorList>
            <person name="Genoscope - CEA"/>
        </authorList>
    </citation>
    <scope>NUCLEOTIDE SEQUENCE [LARGE SCALE GENOMIC DNA]</scope>
    <source>
        <strain evidence="9">FRM16</strain>
        <strain evidence="11">FRM16 / DSM 17909</strain>
    </source>
</reference>
<keyword evidence="3" id="KW-0813">Transport</keyword>
<keyword evidence="6 8" id="KW-1133">Transmembrane helix</keyword>
<dbReference type="PANTHER" id="PTHR30269">
    <property type="entry name" value="TRANSMEMBRANE PROTEIN YFCA"/>
    <property type="match status" value="1"/>
</dbReference>
<dbReference type="KEGG" id="xdo:XDD1_2634"/>
<name>A0A068QTN0_9GAMM</name>
<dbReference type="GO" id="GO:0005886">
    <property type="term" value="C:plasma membrane"/>
    <property type="evidence" value="ECO:0007669"/>
    <property type="project" value="UniProtKB-SubCell"/>
</dbReference>
<evidence type="ECO:0000313" key="11">
    <source>
        <dbReference type="Proteomes" id="UP000032721"/>
    </source>
</evidence>
<dbReference type="Proteomes" id="UP000324170">
    <property type="component" value="Unassembled WGS sequence"/>
</dbReference>
<keyword evidence="5 8" id="KW-0812">Transmembrane</keyword>
<proteinExistence type="inferred from homology"/>
<dbReference type="InterPro" id="IPR002781">
    <property type="entry name" value="TM_pro_TauE-like"/>
</dbReference>
<reference evidence="10 12" key="2">
    <citation type="submission" date="2019-07" db="EMBL/GenBank/DDBJ databases">
        <title>Genomic Encyclopedia of Type Strains, Phase I: the one thousand microbial genomes (KMG-I) project.</title>
        <authorList>
            <person name="Kyrpides N."/>
        </authorList>
    </citation>
    <scope>NUCLEOTIDE SEQUENCE [LARGE SCALE GENOMIC DNA]</scope>
    <source>
        <strain evidence="10 12">DSM 17909</strain>
    </source>
</reference>
<feature type="transmembrane region" description="Helical" evidence="8">
    <location>
        <begin position="12"/>
        <end position="39"/>
    </location>
</feature>
<protein>
    <recommendedName>
        <fullName evidence="8">Probable membrane transporter protein</fullName>
    </recommendedName>
</protein>
<organism evidence="9 11">
    <name type="scientific">Xenorhabdus doucetiae</name>
    <dbReference type="NCBI Taxonomy" id="351671"/>
    <lineage>
        <taxon>Bacteria</taxon>
        <taxon>Pseudomonadati</taxon>
        <taxon>Pseudomonadota</taxon>
        <taxon>Gammaproteobacteria</taxon>
        <taxon>Enterobacterales</taxon>
        <taxon>Morganellaceae</taxon>
        <taxon>Xenorhabdus</taxon>
    </lineage>
</organism>
<feature type="transmembrane region" description="Helical" evidence="8">
    <location>
        <begin position="81"/>
        <end position="101"/>
    </location>
</feature>
<dbReference type="OrthoDB" id="554695at2"/>
<comment type="similarity">
    <text evidence="2 8">Belongs to the 4-toluene sulfonate uptake permease (TSUP) (TC 2.A.102) family.</text>
</comment>
<evidence type="ECO:0000256" key="8">
    <source>
        <dbReference type="RuleBase" id="RU363041"/>
    </source>
</evidence>
<feature type="transmembrane region" description="Helical" evidence="8">
    <location>
        <begin position="157"/>
        <end position="175"/>
    </location>
</feature>
<evidence type="ECO:0000256" key="5">
    <source>
        <dbReference type="ARBA" id="ARBA00022692"/>
    </source>
</evidence>
<evidence type="ECO:0000313" key="12">
    <source>
        <dbReference type="Proteomes" id="UP000324170"/>
    </source>
</evidence>
<evidence type="ECO:0000256" key="3">
    <source>
        <dbReference type="ARBA" id="ARBA00022448"/>
    </source>
</evidence>
<dbReference type="AlphaFoldDB" id="A0A068QTN0"/>
<keyword evidence="7 8" id="KW-0472">Membrane</keyword>
<dbReference type="RefSeq" id="WP_045971508.1">
    <property type="nucleotide sequence ID" value="NZ_CAWMED010000001.1"/>
</dbReference>
<keyword evidence="4 8" id="KW-1003">Cell membrane</keyword>
<sequence length="266" mass="28483">MEWSLLGAEIYGLLFLIAMVAGFIDSIAGGGGLLTIPALLSVGISPVQTLATNKLQAVGSSFSASLYFIRRGVVDLRSQRFAIIMTIIGAMLGALLVQFVSADFLRYLLPALVIIIGLYFLLIPNIGAEDRQRRLGPMAFGCLAGCGIGFYDGVFGPGTGSFFALSYVMLCGYNLAKATAHAKVLNFASNIGALGFFILGGQVLWLVGVVMLVGQIIGARLGASLVLSRGQKIIRPMLVTISFLMSIKLLYDHHGETIRSWLAFYF</sequence>
<evidence type="ECO:0000256" key="7">
    <source>
        <dbReference type="ARBA" id="ARBA00023136"/>
    </source>
</evidence>
<evidence type="ECO:0000256" key="6">
    <source>
        <dbReference type="ARBA" id="ARBA00022989"/>
    </source>
</evidence>
<evidence type="ECO:0000313" key="9">
    <source>
        <dbReference type="EMBL" id="CDG18333.1"/>
    </source>
</evidence>
<evidence type="ECO:0000313" key="10">
    <source>
        <dbReference type="EMBL" id="TYP06754.1"/>
    </source>
</evidence>
<evidence type="ECO:0000256" key="1">
    <source>
        <dbReference type="ARBA" id="ARBA00004651"/>
    </source>
</evidence>
<dbReference type="EMBL" id="FO704550">
    <property type="protein sequence ID" value="CDG18333.1"/>
    <property type="molecule type" value="Genomic_DNA"/>
</dbReference>
<dbReference type="InterPro" id="IPR052017">
    <property type="entry name" value="TSUP"/>
</dbReference>
<comment type="subcellular location">
    <subcellularLocation>
        <location evidence="1 8">Cell membrane</location>
        <topology evidence="1 8">Multi-pass membrane protein</topology>
    </subcellularLocation>
</comment>
<accession>A0A068QTN0</accession>
<dbReference type="Proteomes" id="UP000032721">
    <property type="component" value="Chromosome"/>
</dbReference>
<dbReference type="EMBL" id="VNHN01000025">
    <property type="protein sequence ID" value="TYP06754.1"/>
    <property type="molecule type" value="Genomic_DNA"/>
</dbReference>
<dbReference type="STRING" id="351671.XDD1_2634"/>
<evidence type="ECO:0000256" key="2">
    <source>
        <dbReference type="ARBA" id="ARBA00009142"/>
    </source>
</evidence>
<dbReference type="PANTHER" id="PTHR30269:SF0">
    <property type="entry name" value="MEMBRANE TRANSPORTER PROTEIN YFCA-RELATED"/>
    <property type="match status" value="1"/>
</dbReference>
<dbReference type="HOGENOM" id="CLU_045498_2_1_6"/>
<evidence type="ECO:0000256" key="4">
    <source>
        <dbReference type="ARBA" id="ARBA00022475"/>
    </source>
</evidence>